<comment type="cofactor">
    <cofactor evidence="1">
        <name>Mg(2+)</name>
        <dbReference type="ChEBI" id="CHEBI:18420"/>
    </cofactor>
</comment>
<dbReference type="InterPro" id="IPR018109">
    <property type="entry name" value="Folylpolyglutamate_synth_CS"/>
</dbReference>
<evidence type="ECO:0000259" key="24">
    <source>
        <dbReference type="Pfam" id="PF08245"/>
    </source>
</evidence>
<evidence type="ECO:0000256" key="21">
    <source>
        <dbReference type="ARBA" id="ARBA00049161"/>
    </source>
</evidence>
<dbReference type="Proteomes" id="UP000262142">
    <property type="component" value="Unassembled WGS sequence"/>
</dbReference>
<keyword evidence="26" id="KW-1185">Reference proteome</keyword>
<dbReference type="GO" id="GO:0046656">
    <property type="term" value="P:folic acid biosynthetic process"/>
    <property type="evidence" value="ECO:0007669"/>
    <property type="project" value="UniProtKB-KW"/>
</dbReference>
<dbReference type="PIRSF" id="PIRSF001563">
    <property type="entry name" value="Folylpolyglu_synth"/>
    <property type="match status" value="1"/>
</dbReference>
<accession>A0A383U3U3</accession>
<dbReference type="GO" id="GO:0005524">
    <property type="term" value="F:ATP binding"/>
    <property type="evidence" value="ECO:0007669"/>
    <property type="project" value="UniProtKB-KW"/>
</dbReference>
<name>A0A383U3U3_9FLAO</name>
<evidence type="ECO:0000256" key="19">
    <source>
        <dbReference type="ARBA" id="ARBA00047808"/>
    </source>
</evidence>
<comment type="catalytic activity">
    <reaction evidence="18">
        <text>(6S)-5,6,7,8-tetrahydrofolyl-(gamma-L-Glu)(n) + L-glutamate + ATP = (6S)-5,6,7,8-tetrahydrofolyl-(gamma-L-Glu)(n+1) + ADP + phosphate + H(+)</text>
        <dbReference type="Rhea" id="RHEA:10580"/>
        <dbReference type="Rhea" id="RHEA-COMP:14738"/>
        <dbReference type="Rhea" id="RHEA-COMP:14740"/>
        <dbReference type="ChEBI" id="CHEBI:15378"/>
        <dbReference type="ChEBI" id="CHEBI:29985"/>
        <dbReference type="ChEBI" id="CHEBI:30616"/>
        <dbReference type="ChEBI" id="CHEBI:43474"/>
        <dbReference type="ChEBI" id="CHEBI:141005"/>
        <dbReference type="ChEBI" id="CHEBI:456216"/>
        <dbReference type="EC" id="6.3.2.17"/>
    </reaction>
</comment>
<comment type="function">
    <text evidence="2">Functions in two distinct reactions of the de novo folate biosynthetic pathway. Catalyzes the addition of a glutamate residue to dihydropteroate (7,8-dihydropteroate or H2Pte) to form dihydrofolate (7,8-dihydrofolate monoglutamate or H2Pte-Glu). Also catalyzes successive additions of L-glutamate to tetrahydrofolate or 10-formyltetrahydrofolate or 5,10-methylenetetrahydrofolate, leading to folylpolyglutamate derivatives.</text>
</comment>
<evidence type="ECO:0000256" key="20">
    <source>
        <dbReference type="ARBA" id="ARBA00049035"/>
    </source>
</evidence>
<dbReference type="GO" id="GO:0004326">
    <property type="term" value="F:tetrahydrofolylpolyglutamate synthase activity"/>
    <property type="evidence" value="ECO:0007669"/>
    <property type="project" value="UniProtKB-EC"/>
</dbReference>
<dbReference type="EC" id="6.3.2.12" evidence="6"/>
<dbReference type="OrthoDB" id="9809356at2"/>
<dbReference type="PANTHER" id="PTHR11136:SF0">
    <property type="entry name" value="DIHYDROFOLATE SYNTHETASE-RELATED"/>
    <property type="match status" value="1"/>
</dbReference>
<dbReference type="EMBL" id="UNSC01000009">
    <property type="protein sequence ID" value="SZD74247.1"/>
    <property type="molecule type" value="Genomic_DNA"/>
</dbReference>
<evidence type="ECO:0000256" key="2">
    <source>
        <dbReference type="ARBA" id="ARBA00002714"/>
    </source>
</evidence>
<evidence type="ECO:0000256" key="9">
    <source>
        <dbReference type="ARBA" id="ARBA00022598"/>
    </source>
</evidence>
<sequence length="409" mass="45630">MTYAKAIDFLYNDLPVYQHAGVVAYKPSLKNIIELCEALKNPQNQWKSVHIAGTNGKGSTAHMLSSVLQTAGYKVGLHTSPHLVSFTERNKINGVEMSESFVATFVKKNLSLIKNLQASFFEVVVAMGFDYFAQEKVDIAIIETGLGGRLDATNIINPEVSVITNVGLDHVNILGESLEQIAQEKAGIIKPYTPIVIGEKREQLIEIFQSVAREKKAETYFPLDLPSKIDLDLKGIYQKENAKTVLAALEILNQKGFSTTPENISKGLENVMKNTGLQGRWQVVQKKPYMVLDTAHNADGFKQIQKQLEIFKGLKKFFVLGFVADKNVKEILTYLPQNATYFFCKPNIPRALNLMELKKIVPSGIEAYYFNNLEKAFSAAGKIANAEDFIYIGGSNFIVGEFLENYPRD</sequence>
<dbReference type="GO" id="GO:0005737">
    <property type="term" value="C:cytoplasm"/>
    <property type="evidence" value="ECO:0007669"/>
    <property type="project" value="TreeGrafter"/>
</dbReference>
<comment type="catalytic activity">
    <reaction evidence="20">
        <text>(6R)-5,10-methylenetetrahydrofolyl-(gamma-L-Glu)(n) + L-glutamate + ATP = (6R)-5,10-methylenetetrahydrofolyl-(gamma-L-Glu)(n+1) + ADP + phosphate + H(+)</text>
        <dbReference type="Rhea" id="RHEA:51912"/>
        <dbReference type="Rhea" id="RHEA-COMP:13257"/>
        <dbReference type="Rhea" id="RHEA-COMP:13258"/>
        <dbReference type="ChEBI" id="CHEBI:15378"/>
        <dbReference type="ChEBI" id="CHEBI:29985"/>
        <dbReference type="ChEBI" id="CHEBI:30616"/>
        <dbReference type="ChEBI" id="CHEBI:43474"/>
        <dbReference type="ChEBI" id="CHEBI:136572"/>
        <dbReference type="ChEBI" id="CHEBI:456216"/>
        <dbReference type="EC" id="6.3.2.17"/>
    </reaction>
</comment>
<dbReference type="NCBIfam" id="TIGR01499">
    <property type="entry name" value="folC"/>
    <property type="match status" value="1"/>
</dbReference>
<keyword evidence="10" id="KW-0479">Metal-binding</keyword>
<dbReference type="EC" id="6.3.2.17" evidence="7"/>
<keyword evidence="12 22" id="KW-0067">ATP-binding</keyword>
<keyword evidence="14" id="KW-0289">Folate biosynthesis</keyword>
<evidence type="ECO:0000259" key="23">
    <source>
        <dbReference type="Pfam" id="PF02875"/>
    </source>
</evidence>
<evidence type="ECO:0000256" key="8">
    <source>
        <dbReference type="ARBA" id="ARBA00019357"/>
    </source>
</evidence>
<evidence type="ECO:0000256" key="6">
    <source>
        <dbReference type="ARBA" id="ARBA00013023"/>
    </source>
</evidence>
<evidence type="ECO:0000256" key="4">
    <source>
        <dbReference type="ARBA" id="ARBA00005150"/>
    </source>
</evidence>
<dbReference type="GO" id="GO:0046872">
    <property type="term" value="F:metal ion binding"/>
    <property type="evidence" value="ECO:0007669"/>
    <property type="project" value="UniProtKB-KW"/>
</dbReference>
<dbReference type="Gene3D" id="3.40.1190.10">
    <property type="entry name" value="Mur-like, catalytic domain"/>
    <property type="match status" value="1"/>
</dbReference>
<comment type="catalytic activity">
    <reaction evidence="21">
        <text>7,8-dihydropteroate + L-glutamate + ATP = 7,8-dihydrofolate + ADP + phosphate + H(+)</text>
        <dbReference type="Rhea" id="RHEA:23584"/>
        <dbReference type="ChEBI" id="CHEBI:15378"/>
        <dbReference type="ChEBI" id="CHEBI:17839"/>
        <dbReference type="ChEBI" id="CHEBI:29985"/>
        <dbReference type="ChEBI" id="CHEBI:30616"/>
        <dbReference type="ChEBI" id="CHEBI:43474"/>
        <dbReference type="ChEBI" id="CHEBI:57451"/>
        <dbReference type="ChEBI" id="CHEBI:456216"/>
        <dbReference type="EC" id="6.3.2.12"/>
    </reaction>
</comment>
<dbReference type="SUPFAM" id="SSF53244">
    <property type="entry name" value="MurD-like peptide ligases, peptide-binding domain"/>
    <property type="match status" value="1"/>
</dbReference>
<dbReference type="Pfam" id="PF02875">
    <property type="entry name" value="Mur_ligase_C"/>
    <property type="match status" value="1"/>
</dbReference>
<keyword evidence="11 22" id="KW-0547">Nucleotide-binding</keyword>
<comment type="pathway">
    <text evidence="3">Cofactor biosynthesis; tetrahydrofolate biosynthesis; 7,8-dihydrofolate from 2-amino-4-hydroxy-6-hydroxymethyl-7,8-dihydropteridine diphosphate and 4-aminobenzoate: step 2/2.</text>
</comment>
<dbReference type="PROSITE" id="PS01011">
    <property type="entry name" value="FOLYLPOLYGLU_SYNT_1"/>
    <property type="match status" value="1"/>
</dbReference>
<feature type="domain" description="Mur ligase central" evidence="24">
    <location>
        <begin position="51"/>
        <end position="218"/>
    </location>
</feature>
<dbReference type="SUPFAM" id="SSF53623">
    <property type="entry name" value="MurD-like peptide ligases, catalytic domain"/>
    <property type="match status" value="1"/>
</dbReference>
<dbReference type="PROSITE" id="PS01012">
    <property type="entry name" value="FOLYLPOLYGLU_SYNT_2"/>
    <property type="match status" value="1"/>
</dbReference>
<gene>
    <name evidence="25" type="primary">folC</name>
    <name evidence="25" type="ORF">SAMEA104719789_01707</name>
</gene>
<evidence type="ECO:0000256" key="3">
    <source>
        <dbReference type="ARBA" id="ARBA00004799"/>
    </source>
</evidence>
<evidence type="ECO:0000313" key="26">
    <source>
        <dbReference type="Proteomes" id="UP000262142"/>
    </source>
</evidence>
<evidence type="ECO:0000256" key="16">
    <source>
        <dbReference type="ARBA" id="ARBA00030592"/>
    </source>
</evidence>
<dbReference type="InterPro" id="IPR013221">
    <property type="entry name" value="Mur_ligase_cen"/>
</dbReference>
<comment type="pathway">
    <text evidence="4">Cofactor biosynthesis; tetrahydrofolylpolyglutamate biosynthesis.</text>
</comment>
<evidence type="ECO:0000256" key="18">
    <source>
        <dbReference type="ARBA" id="ARBA00047493"/>
    </source>
</evidence>
<dbReference type="FunFam" id="3.40.1190.10:FF:000011">
    <property type="entry name" value="Folylpolyglutamate synthase/dihydrofolate synthase"/>
    <property type="match status" value="1"/>
</dbReference>
<dbReference type="RefSeq" id="WP_119059851.1">
    <property type="nucleotide sequence ID" value="NZ_UNSC01000009.1"/>
</dbReference>
<evidence type="ECO:0000256" key="5">
    <source>
        <dbReference type="ARBA" id="ARBA00008276"/>
    </source>
</evidence>
<comment type="catalytic activity">
    <reaction evidence="19">
        <text>10-formyltetrahydrofolyl-(gamma-L-Glu)(n) + L-glutamate + ATP = 10-formyltetrahydrofolyl-(gamma-L-Glu)(n+1) + ADP + phosphate + H(+)</text>
        <dbReference type="Rhea" id="RHEA:51904"/>
        <dbReference type="Rhea" id="RHEA-COMP:13088"/>
        <dbReference type="Rhea" id="RHEA-COMP:14300"/>
        <dbReference type="ChEBI" id="CHEBI:15378"/>
        <dbReference type="ChEBI" id="CHEBI:29985"/>
        <dbReference type="ChEBI" id="CHEBI:30616"/>
        <dbReference type="ChEBI" id="CHEBI:43474"/>
        <dbReference type="ChEBI" id="CHEBI:134413"/>
        <dbReference type="ChEBI" id="CHEBI:456216"/>
        <dbReference type="EC" id="6.3.2.17"/>
    </reaction>
</comment>
<evidence type="ECO:0000256" key="1">
    <source>
        <dbReference type="ARBA" id="ARBA00001946"/>
    </source>
</evidence>
<dbReference type="InterPro" id="IPR004101">
    <property type="entry name" value="Mur_ligase_C"/>
</dbReference>
<evidence type="ECO:0000256" key="13">
    <source>
        <dbReference type="ARBA" id="ARBA00022842"/>
    </source>
</evidence>
<feature type="domain" description="Mur ligase C-terminal" evidence="23">
    <location>
        <begin position="279"/>
        <end position="395"/>
    </location>
</feature>
<evidence type="ECO:0000256" key="11">
    <source>
        <dbReference type="ARBA" id="ARBA00022741"/>
    </source>
</evidence>
<reference evidence="25 26" key="1">
    <citation type="submission" date="2018-09" db="EMBL/GenBank/DDBJ databases">
        <authorList>
            <consortium name="Pathogen Informatics"/>
        </authorList>
    </citation>
    <scope>NUCLEOTIDE SEQUENCE [LARGE SCALE GENOMIC DNA]</scope>
    <source>
        <strain evidence="25 26">OH-22767</strain>
    </source>
</reference>
<dbReference type="Gene3D" id="3.90.190.20">
    <property type="entry name" value="Mur ligase, C-terminal domain"/>
    <property type="match status" value="1"/>
</dbReference>
<keyword evidence="13" id="KW-0460">Magnesium</keyword>
<dbReference type="GO" id="GO:0008841">
    <property type="term" value="F:dihydrofolate synthase activity"/>
    <property type="evidence" value="ECO:0007669"/>
    <property type="project" value="UniProtKB-EC"/>
</dbReference>
<dbReference type="AlphaFoldDB" id="A0A383U3U3"/>
<protein>
    <recommendedName>
        <fullName evidence="8">Dihydrofolate synthase/folylpolyglutamate synthase</fullName>
        <ecNumber evidence="6">6.3.2.12</ecNumber>
        <ecNumber evidence="7">6.3.2.17</ecNumber>
    </recommendedName>
    <alternativeName>
        <fullName evidence="17">Folylpoly-gamma-glutamate synthetase-dihydrofolate synthetase</fullName>
    </alternativeName>
    <alternativeName>
        <fullName evidence="15">Folylpolyglutamate synthetase</fullName>
    </alternativeName>
    <alternativeName>
        <fullName evidence="16">Tetrahydrofolylpolyglutamate synthase</fullName>
    </alternativeName>
</protein>
<organism evidence="25 26">
    <name type="scientific">Candidatus Ornithobacterium hominis</name>
    <dbReference type="NCBI Taxonomy" id="2497989"/>
    <lineage>
        <taxon>Bacteria</taxon>
        <taxon>Pseudomonadati</taxon>
        <taxon>Bacteroidota</taxon>
        <taxon>Flavobacteriia</taxon>
        <taxon>Flavobacteriales</taxon>
        <taxon>Weeksellaceae</taxon>
        <taxon>Ornithobacterium</taxon>
    </lineage>
</organism>
<evidence type="ECO:0000313" key="25">
    <source>
        <dbReference type="EMBL" id="SZD74247.1"/>
    </source>
</evidence>
<evidence type="ECO:0000256" key="10">
    <source>
        <dbReference type="ARBA" id="ARBA00022723"/>
    </source>
</evidence>
<evidence type="ECO:0000256" key="14">
    <source>
        <dbReference type="ARBA" id="ARBA00022909"/>
    </source>
</evidence>
<evidence type="ECO:0000256" key="7">
    <source>
        <dbReference type="ARBA" id="ARBA00013025"/>
    </source>
</evidence>
<evidence type="ECO:0000256" key="12">
    <source>
        <dbReference type="ARBA" id="ARBA00022840"/>
    </source>
</evidence>
<dbReference type="InterPro" id="IPR036615">
    <property type="entry name" value="Mur_ligase_C_dom_sf"/>
</dbReference>
<comment type="similarity">
    <text evidence="5 22">Belongs to the folylpolyglutamate synthase family.</text>
</comment>
<evidence type="ECO:0000256" key="17">
    <source>
        <dbReference type="ARBA" id="ARBA00032510"/>
    </source>
</evidence>
<evidence type="ECO:0000256" key="22">
    <source>
        <dbReference type="PIRNR" id="PIRNR001563"/>
    </source>
</evidence>
<keyword evidence="9 22" id="KW-0436">Ligase</keyword>
<dbReference type="Pfam" id="PF08245">
    <property type="entry name" value="Mur_ligase_M"/>
    <property type="match status" value="1"/>
</dbReference>
<evidence type="ECO:0000256" key="15">
    <source>
        <dbReference type="ARBA" id="ARBA00030048"/>
    </source>
</evidence>
<dbReference type="PANTHER" id="PTHR11136">
    <property type="entry name" value="FOLYLPOLYGLUTAMATE SYNTHASE-RELATED"/>
    <property type="match status" value="1"/>
</dbReference>
<proteinExistence type="inferred from homology"/>
<dbReference type="InterPro" id="IPR001645">
    <property type="entry name" value="Folylpolyglutamate_synth"/>
</dbReference>
<dbReference type="InterPro" id="IPR036565">
    <property type="entry name" value="Mur-like_cat_sf"/>
</dbReference>